<dbReference type="SMART" id="SM00471">
    <property type="entry name" value="HDc"/>
    <property type="match status" value="1"/>
</dbReference>
<dbReference type="SUPFAM" id="SSF109604">
    <property type="entry name" value="HD-domain/PDEase-like"/>
    <property type="match status" value="1"/>
</dbReference>
<evidence type="ECO:0000313" key="2">
    <source>
        <dbReference type="EMBL" id="OXM15245.1"/>
    </source>
</evidence>
<reference evidence="2 3" key="1">
    <citation type="submission" date="2017-07" db="EMBL/GenBank/DDBJ databases">
        <title>Paenibacillus herberti R33 genome sequencing and assembly.</title>
        <authorList>
            <person name="Su W."/>
        </authorList>
    </citation>
    <scope>NUCLEOTIDE SEQUENCE [LARGE SCALE GENOMIC DNA]</scope>
    <source>
        <strain evidence="2 3">R33</strain>
    </source>
</reference>
<dbReference type="OrthoDB" id="9759601at2"/>
<dbReference type="PROSITE" id="PS51832">
    <property type="entry name" value="HD_GYP"/>
    <property type="match status" value="1"/>
</dbReference>
<dbReference type="CDD" id="cd00077">
    <property type="entry name" value="HDc"/>
    <property type="match status" value="1"/>
</dbReference>
<evidence type="ECO:0000259" key="1">
    <source>
        <dbReference type="PROSITE" id="PS51832"/>
    </source>
</evidence>
<dbReference type="Gene3D" id="1.10.3210.10">
    <property type="entry name" value="Hypothetical protein af1432"/>
    <property type="match status" value="1"/>
</dbReference>
<sequence>MILMPLSMCRPGMRLARKVLSGEGLVLLGENMELTARIIARLHDCHINFLYIQDEATRDIEVRELISEDTMRVAMTEIRSSFSQMMNSPVRRRGAAYPFVGSQLRDVMNRVIDDLSAHKESVVMLMNMASVDNYLYQHSLNVCVYTTMLGINYGYSRDELTTLGMGALLHDIGKTCIPVELLKKPGLLTLDEYEEMKRHTEYGYDILRREAGIPALAALCALQHHERLDESGYPFGLKGKEIHEFSKWIGMVDSYDAMTTNRIYREPMLPHQAVEALYAGTGTQYEQSMVQLFRDKVAIYPVGMTVRLQTGEVGVVVDVRADCPHRPVVRVLQDDGGIRLRAPYEIDMSLQLTSMIAGVNGDQPEEQEAVGSI</sequence>
<proteinExistence type="predicted"/>
<dbReference type="AlphaFoldDB" id="A0A229P019"/>
<dbReference type="InterPro" id="IPR037522">
    <property type="entry name" value="HD_GYP_dom"/>
</dbReference>
<dbReference type="Proteomes" id="UP000215145">
    <property type="component" value="Unassembled WGS sequence"/>
</dbReference>
<protein>
    <recommendedName>
        <fullName evidence="1">HD-GYP domain-containing protein</fullName>
    </recommendedName>
</protein>
<dbReference type="EMBL" id="NMUQ01000001">
    <property type="protein sequence ID" value="OXM15245.1"/>
    <property type="molecule type" value="Genomic_DNA"/>
</dbReference>
<keyword evidence="3" id="KW-1185">Reference proteome</keyword>
<gene>
    <name evidence="2" type="ORF">CGZ75_00405</name>
</gene>
<dbReference type="PANTHER" id="PTHR43155:SF2">
    <property type="entry name" value="CYCLIC DI-GMP PHOSPHODIESTERASE PA4108"/>
    <property type="match status" value="1"/>
</dbReference>
<dbReference type="InterPro" id="IPR003607">
    <property type="entry name" value="HD/PDEase_dom"/>
</dbReference>
<feature type="domain" description="HD-GYP" evidence="1">
    <location>
        <begin position="115"/>
        <end position="309"/>
    </location>
</feature>
<evidence type="ECO:0000313" key="3">
    <source>
        <dbReference type="Proteomes" id="UP000215145"/>
    </source>
</evidence>
<dbReference type="Pfam" id="PF13487">
    <property type="entry name" value="HD_5"/>
    <property type="match status" value="1"/>
</dbReference>
<organism evidence="2 3">
    <name type="scientific">Paenibacillus herberti</name>
    <dbReference type="NCBI Taxonomy" id="1619309"/>
    <lineage>
        <taxon>Bacteria</taxon>
        <taxon>Bacillati</taxon>
        <taxon>Bacillota</taxon>
        <taxon>Bacilli</taxon>
        <taxon>Bacillales</taxon>
        <taxon>Paenibacillaceae</taxon>
        <taxon>Paenibacillus</taxon>
    </lineage>
</organism>
<name>A0A229P019_9BACL</name>
<comment type="caution">
    <text evidence="2">The sequence shown here is derived from an EMBL/GenBank/DDBJ whole genome shotgun (WGS) entry which is preliminary data.</text>
</comment>
<accession>A0A229P019</accession>
<dbReference type="PANTHER" id="PTHR43155">
    <property type="entry name" value="CYCLIC DI-GMP PHOSPHODIESTERASE PA4108-RELATED"/>
    <property type="match status" value="1"/>
</dbReference>